<gene>
    <name evidence="1" type="ORF">IRJ16_01130</name>
</gene>
<evidence type="ECO:0000313" key="2">
    <source>
        <dbReference type="Proteomes" id="UP000622475"/>
    </source>
</evidence>
<dbReference type="Proteomes" id="UP000622475">
    <property type="component" value="Unassembled WGS sequence"/>
</dbReference>
<comment type="caution">
    <text evidence="1">The sequence shown here is derived from an EMBL/GenBank/DDBJ whole genome shotgun (WGS) entry which is preliminary data.</text>
</comment>
<accession>A0A929KU52</accession>
<evidence type="ECO:0000313" key="1">
    <source>
        <dbReference type="EMBL" id="MBE9660475.1"/>
    </source>
</evidence>
<dbReference type="AlphaFoldDB" id="A0A929KU52"/>
<name>A0A929KU52_9SPHI</name>
<reference evidence="1" key="1">
    <citation type="submission" date="2020-10" db="EMBL/GenBank/DDBJ databases">
        <title>Mucilaginibacter mali sp. nov., isolated from rhizosphere soil of apple orchard.</title>
        <authorList>
            <person name="Lee J.-S."/>
            <person name="Kim H.S."/>
            <person name="Kim J.-S."/>
        </authorList>
    </citation>
    <scope>NUCLEOTIDE SEQUENCE</scope>
    <source>
        <strain evidence="1">KCTC 22746</strain>
    </source>
</reference>
<dbReference type="EMBL" id="JADFFL010000001">
    <property type="protein sequence ID" value="MBE9660475.1"/>
    <property type="molecule type" value="Genomic_DNA"/>
</dbReference>
<organism evidence="1 2">
    <name type="scientific">Mucilaginibacter myungsuensis</name>
    <dbReference type="NCBI Taxonomy" id="649104"/>
    <lineage>
        <taxon>Bacteria</taxon>
        <taxon>Pseudomonadati</taxon>
        <taxon>Bacteroidota</taxon>
        <taxon>Sphingobacteriia</taxon>
        <taxon>Sphingobacteriales</taxon>
        <taxon>Sphingobacteriaceae</taxon>
        <taxon>Mucilaginibacter</taxon>
    </lineage>
</organism>
<proteinExistence type="predicted"/>
<protein>
    <submittedName>
        <fullName evidence="1">Uncharacterized protein</fullName>
    </submittedName>
</protein>
<sequence>MEYDEYVVKSILANDQFGITAVTELDSLKVIYFVKEEYTAIEKLIQANDTEAIKMLSQNGSIGAEYLDLMLFKDQNAKPYLVTVYDSDALEQDPQVIKIYPMIA</sequence>
<keyword evidence="2" id="KW-1185">Reference proteome</keyword>
<dbReference type="RefSeq" id="WP_194109676.1">
    <property type="nucleotide sequence ID" value="NZ_JADFFL010000001.1"/>
</dbReference>